<keyword evidence="1" id="KW-0732">Signal</keyword>
<name>A0A3N4J794_9PEZI</name>
<dbReference type="AlphaFoldDB" id="A0A3N4J794"/>
<evidence type="ECO:0000313" key="2">
    <source>
        <dbReference type="EMBL" id="RPA94066.1"/>
    </source>
</evidence>
<gene>
    <name evidence="2" type="ORF">L873DRAFT_1814999</name>
</gene>
<accession>A0A3N4J794</accession>
<dbReference type="Proteomes" id="UP000276215">
    <property type="component" value="Unassembled WGS sequence"/>
</dbReference>
<protein>
    <recommendedName>
        <fullName evidence="4">Secreted protein</fullName>
    </recommendedName>
</protein>
<feature type="chain" id="PRO_5017938076" description="Secreted protein" evidence="1">
    <location>
        <begin position="17"/>
        <end position="76"/>
    </location>
</feature>
<feature type="signal peptide" evidence="1">
    <location>
        <begin position="1"/>
        <end position="16"/>
    </location>
</feature>
<evidence type="ECO:0000313" key="3">
    <source>
        <dbReference type="Proteomes" id="UP000276215"/>
    </source>
</evidence>
<organism evidence="2 3">
    <name type="scientific">Choiromyces venosus 120613-1</name>
    <dbReference type="NCBI Taxonomy" id="1336337"/>
    <lineage>
        <taxon>Eukaryota</taxon>
        <taxon>Fungi</taxon>
        <taxon>Dikarya</taxon>
        <taxon>Ascomycota</taxon>
        <taxon>Pezizomycotina</taxon>
        <taxon>Pezizomycetes</taxon>
        <taxon>Pezizales</taxon>
        <taxon>Tuberaceae</taxon>
        <taxon>Choiromyces</taxon>
    </lineage>
</organism>
<dbReference type="PROSITE" id="PS51257">
    <property type="entry name" value="PROKAR_LIPOPROTEIN"/>
    <property type="match status" value="1"/>
</dbReference>
<evidence type="ECO:0000256" key="1">
    <source>
        <dbReference type="SAM" id="SignalP"/>
    </source>
</evidence>
<evidence type="ECO:0008006" key="4">
    <source>
        <dbReference type="Google" id="ProtNLM"/>
    </source>
</evidence>
<dbReference type="EMBL" id="ML120443">
    <property type="protein sequence ID" value="RPA94066.1"/>
    <property type="molecule type" value="Genomic_DNA"/>
</dbReference>
<proteinExistence type="predicted"/>
<sequence length="76" mass="8189">MKYLGITLFPSSLSSCLQLFLPPLLHTCSNNILTAIFANANPTPANPSAYIRAFTLNSAAFFSNTTCTSCLKRKTG</sequence>
<keyword evidence="3" id="KW-1185">Reference proteome</keyword>
<reference evidence="2 3" key="1">
    <citation type="journal article" date="2018" name="Nat. Ecol. Evol.">
        <title>Pezizomycetes genomes reveal the molecular basis of ectomycorrhizal truffle lifestyle.</title>
        <authorList>
            <person name="Murat C."/>
            <person name="Payen T."/>
            <person name="Noel B."/>
            <person name="Kuo A."/>
            <person name="Morin E."/>
            <person name="Chen J."/>
            <person name="Kohler A."/>
            <person name="Krizsan K."/>
            <person name="Balestrini R."/>
            <person name="Da Silva C."/>
            <person name="Montanini B."/>
            <person name="Hainaut M."/>
            <person name="Levati E."/>
            <person name="Barry K.W."/>
            <person name="Belfiori B."/>
            <person name="Cichocki N."/>
            <person name="Clum A."/>
            <person name="Dockter R.B."/>
            <person name="Fauchery L."/>
            <person name="Guy J."/>
            <person name="Iotti M."/>
            <person name="Le Tacon F."/>
            <person name="Lindquist E.A."/>
            <person name="Lipzen A."/>
            <person name="Malagnac F."/>
            <person name="Mello A."/>
            <person name="Molinier V."/>
            <person name="Miyauchi S."/>
            <person name="Poulain J."/>
            <person name="Riccioni C."/>
            <person name="Rubini A."/>
            <person name="Sitrit Y."/>
            <person name="Splivallo R."/>
            <person name="Traeger S."/>
            <person name="Wang M."/>
            <person name="Zifcakova L."/>
            <person name="Wipf D."/>
            <person name="Zambonelli A."/>
            <person name="Paolocci F."/>
            <person name="Nowrousian M."/>
            <person name="Ottonello S."/>
            <person name="Baldrian P."/>
            <person name="Spatafora J.W."/>
            <person name="Henrissat B."/>
            <person name="Nagy L.G."/>
            <person name="Aury J.M."/>
            <person name="Wincker P."/>
            <person name="Grigoriev I.V."/>
            <person name="Bonfante P."/>
            <person name="Martin F.M."/>
        </authorList>
    </citation>
    <scope>NUCLEOTIDE SEQUENCE [LARGE SCALE GENOMIC DNA]</scope>
    <source>
        <strain evidence="2 3">120613-1</strain>
    </source>
</reference>